<feature type="binding site" evidence="4">
    <location>
        <position position="2"/>
    </location>
    <ligand>
        <name>Ni(2+)</name>
        <dbReference type="ChEBI" id="CHEBI:49786"/>
    </ligand>
</feature>
<dbReference type="NCBIfam" id="TIGR00100">
    <property type="entry name" value="hypA"/>
    <property type="match status" value="1"/>
</dbReference>
<keyword evidence="1 4" id="KW-0533">Nickel</keyword>
<evidence type="ECO:0000256" key="1">
    <source>
        <dbReference type="ARBA" id="ARBA00022596"/>
    </source>
</evidence>
<keyword evidence="3 4" id="KW-0862">Zinc</keyword>
<protein>
    <recommendedName>
        <fullName evidence="4">Hydrogenase maturation factor HypA</fullName>
    </recommendedName>
</protein>
<feature type="binding site" evidence="4">
    <location>
        <position position="76"/>
    </location>
    <ligand>
        <name>Zn(2+)</name>
        <dbReference type="ChEBI" id="CHEBI:29105"/>
    </ligand>
</feature>
<accession>A0A2X0RCW2</accession>
<dbReference type="FunFam" id="3.30.2320.80:FF:000001">
    <property type="entry name" value="Hydrogenase maturation factor HypA"/>
    <property type="match status" value="1"/>
</dbReference>
<feature type="binding site" evidence="4">
    <location>
        <position position="92"/>
    </location>
    <ligand>
        <name>Zn(2+)</name>
        <dbReference type="ChEBI" id="CHEBI:29105"/>
    </ligand>
</feature>
<evidence type="ECO:0000256" key="2">
    <source>
        <dbReference type="ARBA" id="ARBA00022723"/>
    </source>
</evidence>
<name>A0A2X0RCW2_9PROT</name>
<dbReference type="PIRSF" id="PIRSF004761">
    <property type="entry name" value="Hydrgn_mat_HypA"/>
    <property type="match status" value="1"/>
</dbReference>
<dbReference type="PANTHER" id="PTHR34535:SF3">
    <property type="entry name" value="HYDROGENASE MATURATION FACTOR HYPA"/>
    <property type="match status" value="1"/>
</dbReference>
<dbReference type="GO" id="GO:0051604">
    <property type="term" value="P:protein maturation"/>
    <property type="evidence" value="ECO:0007669"/>
    <property type="project" value="InterPro"/>
</dbReference>
<dbReference type="AlphaFoldDB" id="A0A2X0RCW2"/>
<organism evidence="5">
    <name type="scientific">Candidatus Nitrotoga fabula</name>
    <dbReference type="NCBI Taxonomy" id="2182327"/>
    <lineage>
        <taxon>Bacteria</taxon>
        <taxon>Pseudomonadati</taxon>
        <taxon>Pseudomonadota</taxon>
        <taxon>Betaproteobacteria</taxon>
        <taxon>Nitrosomonadales</taxon>
        <taxon>Gallionellaceae</taxon>
        <taxon>Candidatus Nitrotoga</taxon>
    </lineage>
</organism>
<keyword evidence="2 4" id="KW-0479">Metal-binding</keyword>
<dbReference type="EMBL" id="LS423452">
    <property type="protein sequence ID" value="SPS05474.1"/>
    <property type="molecule type" value="Genomic_DNA"/>
</dbReference>
<evidence type="ECO:0000256" key="4">
    <source>
        <dbReference type="HAMAP-Rule" id="MF_00213"/>
    </source>
</evidence>
<dbReference type="PANTHER" id="PTHR34535">
    <property type="entry name" value="HYDROGENASE MATURATION FACTOR HYPA"/>
    <property type="match status" value="1"/>
</dbReference>
<proteinExistence type="inferred from homology"/>
<evidence type="ECO:0000256" key="3">
    <source>
        <dbReference type="ARBA" id="ARBA00022833"/>
    </source>
</evidence>
<feature type="binding site" evidence="4">
    <location>
        <position position="89"/>
    </location>
    <ligand>
        <name>Zn(2+)</name>
        <dbReference type="ChEBI" id="CHEBI:29105"/>
    </ligand>
</feature>
<sequence>MHEMSLAESIVQILEDAARELRYVRVRTVWLEIGQLACVEQESLRFCFDLVTRDGIAHQARLEIVEKPGQGRCLECLTEMPMAAPYGVCPVCGSQSLQVTGGDQMRVRELEVE</sequence>
<dbReference type="GO" id="GO:0016530">
    <property type="term" value="F:metallochaperone activity"/>
    <property type="evidence" value="ECO:0007669"/>
    <property type="project" value="UniProtKB-ARBA"/>
</dbReference>
<dbReference type="GO" id="GO:0016151">
    <property type="term" value="F:nickel cation binding"/>
    <property type="evidence" value="ECO:0007669"/>
    <property type="project" value="UniProtKB-UniRule"/>
</dbReference>
<dbReference type="GO" id="GO:0008270">
    <property type="term" value="F:zinc ion binding"/>
    <property type="evidence" value="ECO:0007669"/>
    <property type="project" value="UniProtKB-UniRule"/>
</dbReference>
<comment type="similarity">
    <text evidence="4">Belongs to the HypA/HybF family.</text>
</comment>
<reference evidence="5" key="1">
    <citation type="submission" date="2018-05" db="EMBL/GenBank/DDBJ databases">
        <authorList>
            <person name="Lanie J.A."/>
            <person name="Ng W.-L."/>
            <person name="Kazmierczak K.M."/>
            <person name="Andrzejewski T.M."/>
            <person name="Davidsen T.M."/>
            <person name="Wayne K.J."/>
            <person name="Tettelin H."/>
            <person name="Glass J.I."/>
            <person name="Rusch D."/>
            <person name="Podicherti R."/>
            <person name="Tsui H.-C.T."/>
            <person name="Winkler M.E."/>
        </authorList>
    </citation>
    <scope>NUCLEOTIDE SEQUENCE</scope>
    <source>
        <strain evidence="5">KNB</strain>
    </source>
</reference>
<dbReference type="Pfam" id="PF01155">
    <property type="entry name" value="HypA"/>
    <property type="match status" value="1"/>
</dbReference>
<dbReference type="HAMAP" id="MF_00213">
    <property type="entry name" value="HypA_HybF"/>
    <property type="match status" value="1"/>
</dbReference>
<comment type="function">
    <text evidence="4">Involved in the maturation of [NiFe] hydrogenases. Required for nickel insertion into the metal center of the hydrogenase.</text>
</comment>
<gene>
    <name evidence="4 5" type="primary">hypA</name>
    <name evidence="5" type="ORF">NITFAB_1064</name>
</gene>
<evidence type="ECO:0000313" key="5">
    <source>
        <dbReference type="EMBL" id="SPS05474.1"/>
    </source>
</evidence>
<dbReference type="Gene3D" id="3.30.2320.80">
    <property type="match status" value="1"/>
</dbReference>
<feature type="binding site" evidence="4">
    <location>
        <position position="73"/>
    </location>
    <ligand>
        <name>Zn(2+)</name>
        <dbReference type="ChEBI" id="CHEBI:29105"/>
    </ligand>
</feature>
<dbReference type="InterPro" id="IPR000688">
    <property type="entry name" value="HypA/HybF"/>
</dbReference>